<dbReference type="Pfam" id="PF13367">
    <property type="entry name" value="PrsW-protease"/>
    <property type="match status" value="1"/>
</dbReference>
<feature type="transmembrane region" description="Helical" evidence="1">
    <location>
        <begin position="233"/>
        <end position="251"/>
    </location>
</feature>
<dbReference type="InterPro" id="IPR026898">
    <property type="entry name" value="PrsW"/>
</dbReference>
<gene>
    <name evidence="2" type="ORF">CLV29_1192</name>
</gene>
<dbReference type="AlphaFoldDB" id="A0A4R7J7X3"/>
<protein>
    <submittedName>
        <fullName evidence="2">RsiW-degrading membrane proteinase PrsW (M82 family)</fullName>
    </submittedName>
</protein>
<feature type="transmembrane region" description="Helical" evidence="1">
    <location>
        <begin position="139"/>
        <end position="163"/>
    </location>
</feature>
<feature type="transmembrane region" description="Helical" evidence="1">
    <location>
        <begin position="209"/>
        <end position="227"/>
    </location>
</feature>
<evidence type="ECO:0000256" key="1">
    <source>
        <dbReference type="SAM" id="Phobius"/>
    </source>
</evidence>
<keyword evidence="1" id="KW-0472">Membrane</keyword>
<keyword evidence="1" id="KW-0812">Transmembrane</keyword>
<keyword evidence="3" id="KW-1185">Reference proteome</keyword>
<dbReference type="RefSeq" id="WP_133754062.1">
    <property type="nucleotide sequence ID" value="NZ_CP171129.1"/>
</dbReference>
<reference evidence="2 3" key="1">
    <citation type="submission" date="2019-03" db="EMBL/GenBank/DDBJ databases">
        <title>Genomic Encyclopedia of Archaeal and Bacterial Type Strains, Phase II (KMG-II): from individual species to whole genera.</title>
        <authorList>
            <person name="Goeker M."/>
        </authorList>
    </citation>
    <scope>NUCLEOTIDE SEQUENCE [LARGE SCALE GENOMIC DNA]</scope>
    <source>
        <strain evidence="2 3">DSM 24323</strain>
    </source>
</reference>
<dbReference type="GO" id="GO:0008233">
    <property type="term" value="F:peptidase activity"/>
    <property type="evidence" value="ECO:0007669"/>
    <property type="project" value="InterPro"/>
</dbReference>
<sequence length="270" mass="28204">MTLAAAPEHRLARRLAWIGVLVVGIVAYIVVLRALVATENINFFPTLILLGSVTVPLAVLVFAWGTGAGLGSTAGPVLVAVLGGGIIGTVTAGIWEYDTARQLGALPVIGIGLIEEFAKLIVPLALLAVLPSRRQQSGVIIGIAAGMGFATLETMGYGFTALLQARSLAAVDETLLLRALLVPAGHVAWTGVTVAAIWRIPWARHRGRAVVLAVLAFLLAVILHACWDGINSWVVHIVIGVISIALLLIVLHRTHRQAPAGPPQSAVRAG</sequence>
<feature type="transmembrane region" description="Helical" evidence="1">
    <location>
        <begin position="77"/>
        <end position="97"/>
    </location>
</feature>
<keyword evidence="1" id="KW-1133">Transmembrane helix</keyword>
<feature type="transmembrane region" description="Helical" evidence="1">
    <location>
        <begin position="15"/>
        <end position="37"/>
    </location>
</feature>
<evidence type="ECO:0000313" key="2">
    <source>
        <dbReference type="EMBL" id="TDT33570.1"/>
    </source>
</evidence>
<dbReference type="EMBL" id="SOAW01000001">
    <property type="protein sequence ID" value="TDT33570.1"/>
    <property type="molecule type" value="Genomic_DNA"/>
</dbReference>
<dbReference type="PANTHER" id="PTHR36844">
    <property type="entry name" value="PROTEASE PRSW"/>
    <property type="match status" value="1"/>
</dbReference>
<dbReference type="Proteomes" id="UP000295371">
    <property type="component" value="Unassembled WGS sequence"/>
</dbReference>
<organism evidence="2 3">
    <name type="scientific">Naumannella halotolerans</name>
    <dbReference type="NCBI Taxonomy" id="993414"/>
    <lineage>
        <taxon>Bacteria</taxon>
        <taxon>Bacillati</taxon>
        <taxon>Actinomycetota</taxon>
        <taxon>Actinomycetes</taxon>
        <taxon>Propionibacteriales</taxon>
        <taxon>Propionibacteriaceae</taxon>
        <taxon>Naumannella</taxon>
    </lineage>
</organism>
<feature type="transmembrane region" description="Helical" evidence="1">
    <location>
        <begin position="43"/>
        <end position="65"/>
    </location>
</feature>
<evidence type="ECO:0000313" key="3">
    <source>
        <dbReference type="Proteomes" id="UP000295371"/>
    </source>
</evidence>
<dbReference type="OrthoDB" id="5141135at2"/>
<dbReference type="PANTHER" id="PTHR36844:SF1">
    <property type="entry name" value="PROTEASE PRSW"/>
    <property type="match status" value="1"/>
</dbReference>
<feature type="transmembrane region" description="Helical" evidence="1">
    <location>
        <begin position="175"/>
        <end position="197"/>
    </location>
</feature>
<proteinExistence type="predicted"/>
<accession>A0A4R7J7X3</accession>
<comment type="caution">
    <text evidence="2">The sequence shown here is derived from an EMBL/GenBank/DDBJ whole genome shotgun (WGS) entry which is preliminary data.</text>
</comment>
<name>A0A4R7J7X3_9ACTN</name>